<feature type="domain" description="EGF-like" evidence="9">
    <location>
        <begin position="1050"/>
        <end position="1086"/>
    </location>
</feature>
<dbReference type="PANTHER" id="PTHR12916">
    <property type="entry name" value="CYTOCHROME C OXIDASE POLYPEPTIDE VIC-2"/>
    <property type="match status" value="1"/>
</dbReference>
<evidence type="ECO:0000256" key="7">
    <source>
        <dbReference type="SAM" id="MobiDB-lite"/>
    </source>
</evidence>
<feature type="domain" description="EGF-like" evidence="9">
    <location>
        <begin position="1088"/>
        <end position="1124"/>
    </location>
</feature>
<dbReference type="Gene3D" id="2.10.25.10">
    <property type="entry name" value="Laminin"/>
    <property type="match status" value="11"/>
</dbReference>
<dbReference type="PANTHER" id="PTHR12916:SF4">
    <property type="entry name" value="UNINFLATABLE, ISOFORM C"/>
    <property type="match status" value="1"/>
</dbReference>
<dbReference type="InterPro" id="IPR018097">
    <property type="entry name" value="EGF_Ca-bd_CS"/>
</dbReference>
<dbReference type="Pfam" id="PF00313">
    <property type="entry name" value="CSD"/>
    <property type="match status" value="1"/>
</dbReference>
<feature type="disulfide bond" evidence="6">
    <location>
        <begin position="1547"/>
        <end position="1556"/>
    </location>
</feature>
<feature type="domain" description="EGF-like" evidence="9">
    <location>
        <begin position="915"/>
        <end position="951"/>
    </location>
</feature>
<dbReference type="SMART" id="SM00179">
    <property type="entry name" value="EGF_CA"/>
    <property type="match status" value="13"/>
</dbReference>
<dbReference type="InterPro" id="IPR009030">
    <property type="entry name" value="Growth_fac_rcpt_cys_sf"/>
</dbReference>
<dbReference type="PROSITE" id="PS51828">
    <property type="entry name" value="PTX_2"/>
    <property type="match status" value="1"/>
</dbReference>
<feature type="region of interest" description="Disordered" evidence="7">
    <location>
        <begin position="216"/>
        <end position="240"/>
    </location>
</feature>
<dbReference type="FunFam" id="2.10.25.10:FF:000434">
    <property type="entry name" value="Predicted protein"/>
    <property type="match status" value="1"/>
</dbReference>
<dbReference type="PROSITE" id="PS00352">
    <property type="entry name" value="CSD_1"/>
    <property type="match status" value="1"/>
</dbReference>
<dbReference type="FunFam" id="2.10.25.10:FF:000327">
    <property type="entry name" value="neurogenic locus notch homolog protein 4"/>
    <property type="match status" value="2"/>
</dbReference>
<dbReference type="InterPro" id="IPR008737">
    <property type="entry name" value="DUF1758"/>
</dbReference>
<dbReference type="PRINTS" id="PR00050">
    <property type="entry name" value="COLDSHOCK"/>
</dbReference>
<feature type="transmembrane region" description="Helical" evidence="8">
    <location>
        <begin position="1841"/>
        <end position="1863"/>
    </location>
</feature>
<keyword evidence="4 6" id="KW-1015">Disulfide bond</keyword>
<dbReference type="GO" id="GO:0007219">
    <property type="term" value="P:Notch signaling pathway"/>
    <property type="evidence" value="ECO:0007669"/>
    <property type="project" value="TreeGrafter"/>
</dbReference>
<dbReference type="InterPro" id="IPR001759">
    <property type="entry name" value="PTX_dom"/>
</dbReference>
<dbReference type="InterPro" id="IPR000742">
    <property type="entry name" value="EGF"/>
</dbReference>
<dbReference type="Pfam" id="PF05585">
    <property type="entry name" value="DUF1758"/>
    <property type="match status" value="1"/>
</dbReference>
<feature type="disulfide bond" evidence="6">
    <location>
        <begin position="941"/>
        <end position="950"/>
    </location>
</feature>
<feature type="domain" description="EGF-like" evidence="9">
    <location>
        <begin position="1522"/>
        <end position="1557"/>
    </location>
</feature>
<dbReference type="SUPFAM" id="SSF50249">
    <property type="entry name" value="Nucleic acid-binding proteins"/>
    <property type="match status" value="1"/>
</dbReference>
<keyword evidence="2" id="KW-0732">Signal</keyword>
<evidence type="ECO:0000259" key="11">
    <source>
        <dbReference type="PROSITE" id="PS51857"/>
    </source>
</evidence>
<dbReference type="STRING" id="50429.A0A2B4S3Q8"/>
<dbReference type="EMBL" id="LSMT01000218">
    <property type="protein sequence ID" value="PFX23105.1"/>
    <property type="molecule type" value="Genomic_DNA"/>
</dbReference>
<reference evidence="13" key="1">
    <citation type="journal article" date="2017" name="bioRxiv">
        <title>Comparative analysis of the genomes of Stylophora pistillata and Acropora digitifera provides evidence for extensive differences between species of corals.</title>
        <authorList>
            <person name="Voolstra C.R."/>
            <person name="Li Y."/>
            <person name="Liew Y.J."/>
            <person name="Baumgarten S."/>
            <person name="Zoccola D."/>
            <person name="Flot J.-F."/>
            <person name="Tambutte S."/>
            <person name="Allemand D."/>
            <person name="Aranda M."/>
        </authorList>
    </citation>
    <scope>NUCLEOTIDE SEQUENCE [LARGE SCALE GENOMIC DNA]</scope>
</reference>
<evidence type="ECO:0000259" key="10">
    <source>
        <dbReference type="PROSITE" id="PS51828"/>
    </source>
</evidence>
<dbReference type="InterPro" id="IPR000152">
    <property type="entry name" value="EGF-type_Asp/Asn_hydroxyl_site"/>
</dbReference>
<dbReference type="SMART" id="SM01411">
    <property type="entry name" value="Ephrin_rec_like"/>
    <property type="match status" value="3"/>
</dbReference>
<dbReference type="InterPro" id="IPR012340">
    <property type="entry name" value="NA-bd_OB-fold"/>
</dbReference>
<feature type="region of interest" description="Disordered" evidence="7">
    <location>
        <begin position="589"/>
        <end position="637"/>
    </location>
</feature>
<dbReference type="Pfam" id="PF00008">
    <property type="entry name" value="EGF"/>
    <property type="match status" value="5"/>
</dbReference>
<dbReference type="Gene3D" id="2.60.120.200">
    <property type="match status" value="1"/>
</dbReference>
<evidence type="ECO:0000256" key="3">
    <source>
        <dbReference type="ARBA" id="ARBA00022737"/>
    </source>
</evidence>
<feature type="domain" description="EGF-like" evidence="9">
    <location>
        <begin position="1486"/>
        <end position="1520"/>
    </location>
</feature>
<dbReference type="GO" id="GO:0003676">
    <property type="term" value="F:nucleic acid binding"/>
    <property type="evidence" value="ECO:0007669"/>
    <property type="project" value="InterPro"/>
</dbReference>
<feature type="disulfide bond" evidence="6">
    <location>
        <begin position="1152"/>
        <end position="1161"/>
    </location>
</feature>
<dbReference type="FunFam" id="2.10.25.10:FF:000066">
    <property type="entry name" value="FAT atypical cadherin 4"/>
    <property type="match status" value="1"/>
</dbReference>
<feature type="disulfide bond" evidence="6">
    <location>
        <begin position="1114"/>
        <end position="1123"/>
    </location>
</feature>
<feature type="domain" description="EGF-like" evidence="9">
    <location>
        <begin position="1242"/>
        <end position="1278"/>
    </location>
</feature>
<organism evidence="12 13">
    <name type="scientific">Stylophora pistillata</name>
    <name type="common">Smooth cauliflower coral</name>
    <dbReference type="NCBI Taxonomy" id="50429"/>
    <lineage>
        <taxon>Eukaryota</taxon>
        <taxon>Metazoa</taxon>
        <taxon>Cnidaria</taxon>
        <taxon>Anthozoa</taxon>
        <taxon>Hexacorallia</taxon>
        <taxon>Scleractinia</taxon>
        <taxon>Astrocoeniina</taxon>
        <taxon>Pocilloporidae</taxon>
        <taxon>Stylophora</taxon>
    </lineage>
</organism>
<dbReference type="Pfam" id="PF00354">
    <property type="entry name" value="Pentaxin"/>
    <property type="match status" value="1"/>
</dbReference>
<dbReference type="FunFam" id="2.10.25.10:FF:000122">
    <property type="entry name" value="Protein crumbs homolog 2"/>
    <property type="match status" value="1"/>
</dbReference>
<keyword evidence="13" id="KW-1185">Reference proteome</keyword>
<feature type="domain" description="EGF-like" evidence="9">
    <location>
        <begin position="1126"/>
        <end position="1162"/>
    </location>
</feature>
<feature type="domain" description="EGF-like" evidence="9">
    <location>
        <begin position="877"/>
        <end position="913"/>
    </location>
</feature>
<evidence type="ECO:0000313" key="12">
    <source>
        <dbReference type="EMBL" id="PFX23105.1"/>
    </source>
</evidence>
<dbReference type="InterPro" id="IPR001881">
    <property type="entry name" value="EGF-like_Ca-bd_dom"/>
</dbReference>
<gene>
    <name evidence="12" type="primary">EGF1</name>
    <name evidence="12" type="ORF">AWC38_SpisGene12356</name>
</gene>
<dbReference type="SMART" id="SM00181">
    <property type="entry name" value="EGF"/>
    <property type="match status" value="12"/>
</dbReference>
<dbReference type="PRINTS" id="PR00010">
    <property type="entry name" value="EGFBLOOD"/>
</dbReference>
<dbReference type="PROSITE" id="PS50026">
    <property type="entry name" value="EGF_3"/>
    <property type="match status" value="12"/>
</dbReference>
<dbReference type="PROSITE" id="PS01187">
    <property type="entry name" value="EGF_CA"/>
    <property type="match status" value="4"/>
</dbReference>
<dbReference type="SUPFAM" id="SSF57184">
    <property type="entry name" value="Growth factor receptor domain"/>
    <property type="match status" value="4"/>
</dbReference>
<sequence>MLSFRCEPKCNKKEIYGPNNVRMAMYLHYYNGDCSTPEAQMEIKQNFIKILNGSIFKEVCQDPSLKDKCKVDNVKVTCAVVKDKGRNKRDAGQYDRYGRVRQLIPQTEISVDIVVSLDGIKANESKEGRVWIGDEGIKVAKNITSSLQSSVSNGSLSLTINGTIFIPDKQSLNISEPKRYCSSGQVYKDGYCFKAELQKKGLPAKGKKPALVTRPTVAIKQEESNPPPLQNKSKESTHIGSKQALPADNVPAASTGQLSSSQSANHQLICRQPNCKVEGCGRRHHTILHGDWDPTTEEKGHATLSEFVASYNSKMQQTLLLTGTAMLVSDGFQRAPVRDLFDSGSQRFYINKNVAESFALDGPSEVLSVSVLGGETSQTKRMRKVRFSLASAQENISTPASMEALIIDKICTPLEPVEIRLEDYPHLQNLILAGSYPRGPVNVDILIGADFYFSFMSSKCKKGETTHAPTAVESTLGWIVGGPIEGLPSKNTQSMLSNVCIDPVMDSLKQFWKLESIGIVDKRIASMSLEEEEFVRQFNEGLKFDGKHYEVPLLWKSDALPLKSNSRQVVKRLESVERQLRRNPERANAYRGRHPSMNRRNIKRPLGETPPSSRALRGSNMSNMTTTEEPRVEEKQPVEKKVVASKVSGTVKWFNVKNGYGFINRDHNREDIFVHQTVIKMKNPRKYLRSVGDGETVEFDLVSGAKGLEAANVTGPDGSPMQGSKYAPHRRINSYRNYRDFHRARRRSRGGPNSATNGEVKPDRLNRRVNCTTGTYFYNDTGTCNDCPIGTYQEFEAQEHCSVCPPQTSTTMTRTEQLSDCLVPCPPGSYSPTGLAPCTLCNKLSFQPQSESRSCFPCPGTTITNMYGSRNSQDCIEIDECDTSPCSNDSTCTDLIGDFLCSCKPGYTGKQCDTNIDDCKEQPCFNNGTCHDMVDNYTCSCAYGYRGYNCEEDIDECASSPCTNIASCVNLLGGFSCRCEPGYSGKLCDTDIDECLISPCQNGATCTQCEVNIDDCKDASCANGGFCIDLVGNYSCLCPEGFLGSRCESQIDYCKNSNCTKNGYCVNSPTGFNCQCGSGYFGKYCEYELDECLARPCFNNGTCFDVPANFTCTCLDGYSGRFCEVNIDDCAHNSCLNNATCIDITLGYYCDCLNGFNGTFCQTQIDECEFDPCKNNGTCIDLTPGYSCKCPEQFNGENCEYAIDVCISSPCQHGGICKAENYSEDFNCTCKPGFTGSVCEEDIDDCISNPCEANAYCIDKVNDFKCECYPSYSGDNFLSSNFDLIFKRHTTEDMVFLTDGRDIPNMTSLTLVQFVRADSRYTSGTLFSYSVPGTPDDIIILSFTESQLVLTIKEEIMMANYKLADDKWHFVGVIWDGSLERASIYIDGKELKTMDGMKSNIIVRGEGWIVLGQRYLAEEKTASLKTAFVGTLHQVNVWNVPGTSYHMWNAAHNCSWPIAGSLRAWTSFLPGIKGGVEKSFLTKCRALVTCSNCTHFRHCESREGMYDCDCEAGFTGLLCDINIDECSSNPCFNGKCVDGVGSFECVCNKGYFGNNCEKKIVNEEECPVIEKPSNGKRSCRKVSGEKICIMSCNKDYSFSAEETSTYRCGPDTGWKWNGEDDVAVPTCLRIAAPKEIKHRFSIDFPAMLCNGSQSHSELRSAIEGETAATLSTVPGCQACQVQEIEIPECQISANQSRRTAKPFMRVTFSLMVFRASNLTYDDVQEKSAAVLFQMQYAVATGQFTITLHGMDIKADRSSLLLLSTSVVCDAGFVTSSDEKGCVACSIGTFHDKGSLRCKKCDKGSYQDKEGQDHCTACKEGKSTQNTGASAKDDCVQDKNSVTTYIIVSVLAVVGIAAVLFTYIRYRHHRERHYSVQNGIPDGISRGEDNSGFTEEETDGCVLAESLL</sequence>
<feature type="disulfide bond" evidence="6">
    <location>
        <begin position="1510"/>
        <end position="1519"/>
    </location>
</feature>
<dbReference type="Proteomes" id="UP000225706">
    <property type="component" value="Unassembled WGS sequence"/>
</dbReference>
<feature type="disulfide bond" evidence="6">
    <location>
        <begin position="979"/>
        <end position="988"/>
    </location>
</feature>
<evidence type="ECO:0000256" key="4">
    <source>
        <dbReference type="ARBA" id="ARBA00023157"/>
    </source>
</evidence>
<dbReference type="CDD" id="cd04458">
    <property type="entry name" value="CSP_CDS"/>
    <property type="match status" value="1"/>
</dbReference>
<keyword evidence="8" id="KW-0472">Membrane</keyword>
<dbReference type="InterPro" id="IPR002059">
    <property type="entry name" value="CSP_DNA-bd"/>
</dbReference>
<dbReference type="InterPro" id="IPR011129">
    <property type="entry name" value="CSD"/>
</dbReference>
<evidence type="ECO:0000256" key="1">
    <source>
        <dbReference type="ARBA" id="ARBA00022536"/>
    </source>
</evidence>
<dbReference type="InterPro" id="IPR011641">
    <property type="entry name" value="Tyr-kin_ephrin_A/B_rcpt-like"/>
</dbReference>
<dbReference type="FunFam" id="2.10.25.10:FF:000123">
    <property type="entry name" value="Crumbs homolog 1 (Drosophila)"/>
    <property type="match status" value="1"/>
</dbReference>
<feature type="domain" description="EGF-like" evidence="9">
    <location>
        <begin position="1164"/>
        <end position="1200"/>
    </location>
</feature>
<dbReference type="SUPFAM" id="SSF57196">
    <property type="entry name" value="EGF/Laminin"/>
    <property type="match status" value="6"/>
</dbReference>
<evidence type="ECO:0000256" key="8">
    <source>
        <dbReference type="SAM" id="Phobius"/>
    </source>
</evidence>
<evidence type="ECO:0000256" key="2">
    <source>
        <dbReference type="ARBA" id="ARBA00022729"/>
    </source>
</evidence>
<feature type="domain" description="CSD" evidence="11">
    <location>
        <begin position="646"/>
        <end position="715"/>
    </location>
</feature>
<feature type="disulfide bond" evidence="6">
    <location>
        <begin position="903"/>
        <end position="912"/>
    </location>
</feature>
<feature type="compositionally biased region" description="Basic residues" evidence="7">
    <location>
        <begin position="591"/>
        <end position="603"/>
    </location>
</feature>
<dbReference type="SMART" id="SM00357">
    <property type="entry name" value="CSP"/>
    <property type="match status" value="1"/>
</dbReference>
<name>A0A2B4S3Q8_STYPI</name>
<dbReference type="PROSITE" id="PS00022">
    <property type="entry name" value="EGF_1"/>
    <property type="match status" value="11"/>
</dbReference>
<keyword evidence="8" id="KW-1133">Transmembrane helix</keyword>
<dbReference type="FunFam" id="2.10.25.10:FF:000472">
    <property type="entry name" value="Uncharacterized protein, isoform A"/>
    <property type="match status" value="2"/>
</dbReference>
<protein>
    <submittedName>
        <fullName evidence="12">Fibropellin-1</fullName>
    </submittedName>
</protein>
<evidence type="ECO:0000313" key="13">
    <source>
        <dbReference type="Proteomes" id="UP000225706"/>
    </source>
</evidence>
<dbReference type="FunFam" id="2.40.50.140:FF:000274">
    <property type="entry name" value="Mitochondrial RNA binding protein"/>
    <property type="match status" value="1"/>
</dbReference>
<evidence type="ECO:0000256" key="6">
    <source>
        <dbReference type="PROSITE-ProRule" id="PRU00076"/>
    </source>
</evidence>
<evidence type="ECO:0000256" key="5">
    <source>
        <dbReference type="ARBA" id="ARBA00023180"/>
    </source>
</evidence>
<evidence type="ECO:0000259" key="9">
    <source>
        <dbReference type="PROSITE" id="PS50026"/>
    </source>
</evidence>
<dbReference type="PROSITE" id="PS51857">
    <property type="entry name" value="CSD_2"/>
    <property type="match status" value="1"/>
</dbReference>
<dbReference type="InterPro" id="IPR019844">
    <property type="entry name" value="CSD_CS"/>
</dbReference>
<feature type="disulfide bond" evidence="6">
    <location>
        <begin position="1230"/>
        <end position="1239"/>
    </location>
</feature>
<dbReference type="Pfam" id="PF12661">
    <property type="entry name" value="hEGF"/>
    <property type="match status" value="3"/>
</dbReference>
<dbReference type="InterPro" id="IPR049883">
    <property type="entry name" value="NOTCH1_EGF-like"/>
</dbReference>
<dbReference type="SUPFAM" id="SSF49899">
    <property type="entry name" value="Concanavalin A-like lectins/glucanases"/>
    <property type="match status" value="1"/>
</dbReference>
<feature type="region of interest" description="Disordered" evidence="7">
    <location>
        <begin position="743"/>
        <end position="762"/>
    </location>
</feature>
<dbReference type="Gene3D" id="2.40.50.140">
    <property type="entry name" value="Nucleic acid-binding proteins"/>
    <property type="match status" value="1"/>
</dbReference>
<comment type="caution">
    <text evidence="6">Lacks conserved residue(s) required for the propagation of feature annotation.</text>
</comment>
<feature type="domain" description="EGF-like" evidence="9">
    <location>
        <begin position="953"/>
        <end position="989"/>
    </location>
</feature>
<comment type="caution">
    <text evidence="12">The sequence shown here is derived from an EMBL/GenBank/DDBJ whole genome shotgun (WGS) entry which is preliminary data.</text>
</comment>
<dbReference type="PROSITE" id="PS01186">
    <property type="entry name" value="EGF_2"/>
    <property type="match status" value="10"/>
</dbReference>
<feature type="domain" description="EGF-like" evidence="9">
    <location>
        <begin position="1012"/>
        <end position="1048"/>
    </location>
</feature>
<dbReference type="GO" id="GO:0005112">
    <property type="term" value="F:Notch binding"/>
    <property type="evidence" value="ECO:0007669"/>
    <property type="project" value="TreeGrafter"/>
</dbReference>
<keyword evidence="1 6" id="KW-0245">EGF-like domain</keyword>
<feature type="disulfide bond" evidence="6">
    <location>
        <begin position="1076"/>
        <end position="1085"/>
    </location>
</feature>
<keyword evidence="3" id="KW-0677">Repeat</keyword>
<feature type="disulfide bond" evidence="6">
    <location>
        <begin position="1190"/>
        <end position="1199"/>
    </location>
</feature>
<dbReference type="Pfam" id="PF07645">
    <property type="entry name" value="EGF_CA"/>
    <property type="match status" value="1"/>
</dbReference>
<dbReference type="InterPro" id="IPR013032">
    <property type="entry name" value="EGF-like_CS"/>
</dbReference>
<keyword evidence="8" id="KW-0812">Transmembrane</keyword>
<feature type="region of interest" description="Disordered" evidence="7">
    <location>
        <begin position="709"/>
        <end position="732"/>
    </location>
</feature>
<dbReference type="GO" id="GO:0050877">
    <property type="term" value="P:nervous system process"/>
    <property type="evidence" value="ECO:0007669"/>
    <property type="project" value="UniProtKB-ARBA"/>
</dbReference>
<keyword evidence="5" id="KW-0325">Glycoprotein</keyword>
<dbReference type="CDD" id="cd00054">
    <property type="entry name" value="EGF_CA"/>
    <property type="match status" value="11"/>
</dbReference>
<dbReference type="Pfam" id="PF07699">
    <property type="entry name" value="Ephrin_rec_like"/>
    <property type="match status" value="3"/>
</dbReference>
<accession>A0A2B4S3Q8</accession>
<feature type="disulfide bond" evidence="6">
    <location>
        <begin position="1038"/>
        <end position="1047"/>
    </location>
</feature>
<dbReference type="PROSITE" id="PS00010">
    <property type="entry name" value="ASX_HYDROXYL"/>
    <property type="match status" value="10"/>
</dbReference>
<dbReference type="SMART" id="SM00159">
    <property type="entry name" value="PTX"/>
    <property type="match status" value="1"/>
</dbReference>
<dbReference type="OrthoDB" id="10066368at2759"/>
<feature type="compositionally biased region" description="Basic and acidic residues" evidence="7">
    <location>
        <begin position="628"/>
        <end position="637"/>
    </location>
</feature>
<feature type="domain" description="Pentraxin (PTX)" evidence="10">
    <location>
        <begin position="1280"/>
        <end position="1484"/>
    </location>
</feature>
<feature type="disulfide bond" evidence="6">
    <location>
        <begin position="1526"/>
        <end position="1536"/>
    </location>
</feature>
<feature type="disulfide bond" evidence="6">
    <location>
        <begin position="1211"/>
        <end position="1228"/>
    </location>
</feature>
<dbReference type="Gene3D" id="2.10.50.10">
    <property type="entry name" value="Tumor Necrosis Factor Receptor, subunit A, domain 2"/>
    <property type="match status" value="2"/>
</dbReference>
<feature type="domain" description="EGF-like" evidence="9">
    <location>
        <begin position="1202"/>
        <end position="1240"/>
    </location>
</feature>
<dbReference type="InterPro" id="IPR013320">
    <property type="entry name" value="ConA-like_dom_sf"/>
</dbReference>
<dbReference type="GO" id="GO:0005509">
    <property type="term" value="F:calcium ion binding"/>
    <property type="evidence" value="ECO:0007669"/>
    <property type="project" value="InterPro"/>
</dbReference>
<proteinExistence type="predicted"/>